<organism evidence="2 3">
    <name type="scientific">Dentipellis fragilis</name>
    <dbReference type="NCBI Taxonomy" id="205917"/>
    <lineage>
        <taxon>Eukaryota</taxon>
        <taxon>Fungi</taxon>
        <taxon>Dikarya</taxon>
        <taxon>Basidiomycota</taxon>
        <taxon>Agaricomycotina</taxon>
        <taxon>Agaricomycetes</taxon>
        <taxon>Russulales</taxon>
        <taxon>Hericiaceae</taxon>
        <taxon>Dentipellis</taxon>
    </lineage>
</organism>
<evidence type="ECO:0000313" key="2">
    <source>
        <dbReference type="EMBL" id="TFY66758.1"/>
    </source>
</evidence>
<accession>A0A4Y9YYL3</accession>
<protein>
    <submittedName>
        <fullName evidence="2">Uncharacterized protein</fullName>
    </submittedName>
</protein>
<dbReference type="AlphaFoldDB" id="A0A4Y9YYL3"/>
<proteinExistence type="predicted"/>
<dbReference type="Proteomes" id="UP000298327">
    <property type="component" value="Unassembled WGS sequence"/>
</dbReference>
<name>A0A4Y9YYL3_9AGAM</name>
<keyword evidence="3" id="KW-1185">Reference proteome</keyword>
<comment type="caution">
    <text evidence="2">The sequence shown here is derived from an EMBL/GenBank/DDBJ whole genome shotgun (WGS) entry which is preliminary data.</text>
</comment>
<evidence type="ECO:0000313" key="3">
    <source>
        <dbReference type="Proteomes" id="UP000298327"/>
    </source>
</evidence>
<sequence>MLPKLFPTHITAANDDRGKTTYMPEDDEVDETKAGRPHISTPRRSGSPAGPRKYPDARARGTRTAWPNIRDWPRQCQCQSSYHTRYVHAQPPGTVSPPLAIVSRNPLDLTATLPCFQASTAAAGRYGCGKPLPLELPISL</sequence>
<gene>
    <name evidence="2" type="ORF">EVG20_g4329</name>
</gene>
<dbReference type="EMBL" id="SEOQ01000220">
    <property type="protein sequence ID" value="TFY66758.1"/>
    <property type="molecule type" value="Genomic_DNA"/>
</dbReference>
<feature type="region of interest" description="Disordered" evidence="1">
    <location>
        <begin position="1"/>
        <end position="66"/>
    </location>
</feature>
<reference evidence="2 3" key="1">
    <citation type="submission" date="2019-02" db="EMBL/GenBank/DDBJ databases">
        <title>Genome sequencing of the rare red list fungi Dentipellis fragilis.</title>
        <authorList>
            <person name="Buettner E."/>
            <person name="Kellner H."/>
        </authorList>
    </citation>
    <scope>NUCLEOTIDE SEQUENCE [LARGE SCALE GENOMIC DNA]</scope>
    <source>
        <strain evidence="2 3">DSM 105465</strain>
    </source>
</reference>
<evidence type="ECO:0000256" key="1">
    <source>
        <dbReference type="SAM" id="MobiDB-lite"/>
    </source>
</evidence>